<dbReference type="PANTHER" id="PTHR11814">
    <property type="entry name" value="SULFATE TRANSPORTER"/>
    <property type="match status" value="1"/>
</dbReference>
<accession>A0A1Z1FAC6</accession>
<dbReference type="InterPro" id="IPR001902">
    <property type="entry name" value="SLC26A/SulP_fam"/>
</dbReference>
<dbReference type="STRING" id="450378.GCA_001661675_01122"/>
<sequence>MTTAAATAVATDEKGGLFAHFGRDFTASIVVFLVAMPLCMGIAIASGVPAEKGLITGIIGGIVVGMFAGSPLQVSGPAAGLAVIVFDFVANNGLTALGPMLVLAGVLQFVAGWMKLGAFFRSISPAVVHGMLAGIGALIVISQFHILFDATPLSNGIANLAAMPARLLGLSPFDANQAEMALGIGLLTIGIMVGWEKFKPAQMGLLPGALLGVVGATLAAMALGLDITRVNVPDSIVGAVATPGDDFFGLLISPTIIIAAIAVAFIASAETLLSAAAVDRMHDGVRTNYDKELSAQGVGNLLCGLAGALPMTGVIVRSSANVQAGAKTRLSTIIHGIWILGFVSLLPFVLSEIPMAALGGVLVVTGWKLVSLKHVRHLYSSYGALPAVIWTATFVLVVTVDLLTGVLVGLALTLLELIPHRRSLRLNVEENDEGAERDVHLSGSATFISLTGLTRRLESIPGDRPVRVNLSKVQGFDHTSAEQFKEWVARRRKLGHPVEVTGPSHLVDRFS</sequence>
<gene>
    <name evidence="7" type="ORF">A9D14_05610</name>
</gene>
<feature type="transmembrane region" description="Helical" evidence="5">
    <location>
        <begin position="247"/>
        <end position="267"/>
    </location>
</feature>
<dbReference type="Gene3D" id="3.30.750.24">
    <property type="entry name" value="STAS domain"/>
    <property type="match status" value="1"/>
</dbReference>
<evidence type="ECO:0000256" key="1">
    <source>
        <dbReference type="ARBA" id="ARBA00004141"/>
    </source>
</evidence>
<organism evidence="7 8">
    <name type="scientific">Croceicoccus marinus</name>
    <dbReference type="NCBI Taxonomy" id="450378"/>
    <lineage>
        <taxon>Bacteria</taxon>
        <taxon>Pseudomonadati</taxon>
        <taxon>Pseudomonadota</taxon>
        <taxon>Alphaproteobacteria</taxon>
        <taxon>Sphingomonadales</taxon>
        <taxon>Erythrobacteraceae</taxon>
        <taxon>Croceicoccus</taxon>
    </lineage>
</organism>
<evidence type="ECO:0000313" key="8">
    <source>
        <dbReference type="Proteomes" id="UP000195807"/>
    </source>
</evidence>
<dbReference type="EMBL" id="CP019602">
    <property type="protein sequence ID" value="ARU15751.1"/>
    <property type="molecule type" value="Genomic_DNA"/>
</dbReference>
<dbReference type="Proteomes" id="UP000195807">
    <property type="component" value="Chromosome"/>
</dbReference>
<dbReference type="RefSeq" id="WP_066843782.1">
    <property type="nucleotide sequence ID" value="NZ_CP019602.1"/>
</dbReference>
<dbReference type="OrthoDB" id="9769739at2"/>
<dbReference type="GO" id="GO:0016020">
    <property type="term" value="C:membrane"/>
    <property type="evidence" value="ECO:0007669"/>
    <property type="project" value="UniProtKB-SubCell"/>
</dbReference>
<evidence type="ECO:0000256" key="2">
    <source>
        <dbReference type="ARBA" id="ARBA00022692"/>
    </source>
</evidence>
<dbReference type="AlphaFoldDB" id="A0A1Z1FAC6"/>
<feature type="transmembrane region" description="Helical" evidence="5">
    <location>
        <begin position="53"/>
        <end position="74"/>
    </location>
</feature>
<feature type="transmembrane region" description="Helical" evidence="5">
    <location>
        <begin position="126"/>
        <end position="148"/>
    </location>
</feature>
<reference evidence="7 8" key="1">
    <citation type="submission" date="2017-01" db="EMBL/GenBank/DDBJ databases">
        <title>Complete genome sequence of esterase-producing bacterium Croceicoccus marinus E4A9.</title>
        <authorList>
            <person name="Wu Y.-H."/>
            <person name="Cheng H."/>
            <person name="Xu L."/>
            <person name="Huo Y.-Y."/>
            <person name="Wang C.-S."/>
            <person name="Xu X.-W."/>
        </authorList>
    </citation>
    <scope>NUCLEOTIDE SEQUENCE [LARGE SCALE GENOMIC DNA]</scope>
    <source>
        <strain evidence="7 8">E4A9</strain>
    </source>
</reference>
<feature type="transmembrane region" description="Helical" evidence="5">
    <location>
        <begin position="25"/>
        <end position="46"/>
    </location>
</feature>
<keyword evidence="2 5" id="KW-0812">Transmembrane</keyword>
<feature type="domain" description="SLC26A/SulP transporter" evidence="6">
    <location>
        <begin position="22"/>
        <end position="393"/>
    </location>
</feature>
<evidence type="ECO:0000256" key="3">
    <source>
        <dbReference type="ARBA" id="ARBA00022989"/>
    </source>
</evidence>
<dbReference type="InterPro" id="IPR036513">
    <property type="entry name" value="STAS_dom_sf"/>
</dbReference>
<keyword evidence="3 5" id="KW-1133">Transmembrane helix</keyword>
<evidence type="ECO:0000313" key="7">
    <source>
        <dbReference type="EMBL" id="ARU15751.1"/>
    </source>
</evidence>
<comment type="subcellular location">
    <subcellularLocation>
        <location evidence="1">Membrane</location>
        <topology evidence="1">Multi-pass membrane protein</topology>
    </subcellularLocation>
</comment>
<evidence type="ECO:0000259" key="6">
    <source>
        <dbReference type="Pfam" id="PF00916"/>
    </source>
</evidence>
<dbReference type="Pfam" id="PF00916">
    <property type="entry name" value="Sulfate_transp"/>
    <property type="match status" value="1"/>
</dbReference>
<feature type="transmembrane region" description="Helical" evidence="5">
    <location>
        <begin position="337"/>
        <end position="367"/>
    </location>
</feature>
<feature type="transmembrane region" description="Helical" evidence="5">
    <location>
        <begin position="205"/>
        <end position="227"/>
    </location>
</feature>
<feature type="transmembrane region" description="Helical" evidence="5">
    <location>
        <begin position="387"/>
        <end position="415"/>
    </location>
</feature>
<dbReference type="InterPro" id="IPR011547">
    <property type="entry name" value="SLC26A/SulP_dom"/>
</dbReference>
<feature type="transmembrane region" description="Helical" evidence="5">
    <location>
        <begin position="94"/>
        <end position="114"/>
    </location>
</feature>
<evidence type="ECO:0000256" key="5">
    <source>
        <dbReference type="SAM" id="Phobius"/>
    </source>
</evidence>
<feature type="transmembrane region" description="Helical" evidence="5">
    <location>
        <begin position="180"/>
        <end position="198"/>
    </location>
</feature>
<protein>
    <submittedName>
        <fullName evidence="7">SulP family inorganic anion transporter</fullName>
    </submittedName>
</protein>
<dbReference type="KEGG" id="cman:A9D14_05610"/>
<name>A0A1Z1FAC6_9SPHN</name>
<keyword evidence="4 5" id="KW-0472">Membrane</keyword>
<evidence type="ECO:0000256" key="4">
    <source>
        <dbReference type="ARBA" id="ARBA00023136"/>
    </source>
</evidence>
<keyword evidence="8" id="KW-1185">Reference proteome</keyword>
<proteinExistence type="predicted"/>
<dbReference type="GO" id="GO:0055085">
    <property type="term" value="P:transmembrane transport"/>
    <property type="evidence" value="ECO:0007669"/>
    <property type="project" value="InterPro"/>
</dbReference>